<dbReference type="InParanoid" id="A0A2I1DNJ1"/>
<organism evidence="2 3">
    <name type="scientific">Acidithiobacillus marinus</name>
    <dbReference type="NCBI Taxonomy" id="187490"/>
    <lineage>
        <taxon>Bacteria</taxon>
        <taxon>Pseudomonadati</taxon>
        <taxon>Pseudomonadota</taxon>
        <taxon>Acidithiobacillia</taxon>
        <taxon>Acidithiobacillales</taxon>
        <taxon>Acidithiobacillaceae</taxon>
        <taxon>Acidithiobacillus</taxon>
    </lineage>
</organism>
<dbReference type="InterPro" id="IPR051533">
    <property type="entry name" value="WaaL-like"/>
</dbReference>
<keyword evidence="1" id="KW-0812">Transmembrane</keyword>
<evidence type="ECO:0000313" key="2">
    <source>
        <dbReference type="EMBL" id="PKY11419.1"/>
    </source>
</evidence>
<dbReference type="AlphaFoldDB" id="A0A2I1DNJ1"/>
<feature type="transmembrane region" description="Helical" evidence="1">
    <location>
        <begin position="388"/>
        <end position="410"/>
    </location>
</feature>
<keyword evidence="1" id="KW-1133">Transmembrane helix</keyword>
<dbReference type="PANTHER" id="PTHR37422:SF13">
    <property type="entry name" value="LIPOPOLYSACCHARIDE BIOSYNTHESIS PROTEIN PA4999-RELATED"/>
    <property type="match status" value="1"/>
</dbReference>
<dbReference type="PANTHER" id="PTHR37422">
    <property type="entry name" value="TEICHURONIC ACID BIOSYNTHESIS PROTEIN TUAE"/>
    <property type="match status" value="1"/>
</dbReference>
<evidence type="ECO:0000256" key="1">
    <source>
        <dbReference type="SAM" id="Phobius"/>
    </source>
</evidence>
<sequence length="473" mass="53648">MAATLKDLGPDIATSRSTHGIWPYIILFWAFPFIFYFAHLSSLTNYLFPVFGFLLGVKLYRDFPTLYVSHMWWLWFVTPEIRRLVDYQIGFQPVDPIMLTPYLVTGLAFFTVLKYLPALRQKTLFPMALVVLGVLYAYIVGLVNTGFMPATYGLLNWLLPVLFGLHMAIRWQDYLRVRRTLFHTFVWGTLVMGVYGLVQYVHPLPWDTYWMTASKLLSIGQPEPFHVRIFSTMNSPGPFAFELMGTLLMLFAGGGFWRIPAAVFGYLAFLLSIVRAAWGGWFIGLVYILSRLKPAHLIRYLMGIMVIVILAMPMLLYKPVYERLEARFNSIENVKQNASYQARVKFYGEFFLEAFETPLGSGIGSTGTAARLSQKGHVVNFDSGIMEIPYVLGWLGGTLFFLGSIWTLIYMLSSKWAKKDPFIAISSGISLAVFSTLIFVDTLIGSTGMLFWAFAGTSIAGIHYRQVKGMENA</sequence>
<feature type="transmembrane region" description="Helical" evidence="1">
    <location>
        <begin position="123"/>
        <end position="143"/>
    </location>
</feature>
<feature type="transmembrane region" description="Helical" evidence="1">
    <location>
        <begin position="239"/>
        <end position="257"/>
    </location>
</feature>
<dbReference type="EMBL" id="MXAV01000013">
    <property type="protein sequence ID" value="PKY11419.1"/>
    <property type="molecule type" value="Genomic_DNA"/>
</dbReference>
<evidence type="ECO:0008006" key="4">
    <source>
        <dbReference type="Google" id="ProtNLM"/>
    </source>
</evidence>
<reference evidence="2 3" key="1">
    <citation type="submission" date="2017-03" db="EMBL/GenBank/DDBJ databases">
        <title>Draft genime sequence of the acidophilic sulfur-oxidizing bacterium Acidithiobacillus sp. SH, isolated from seawater.</title>
        <authorList>
            <person name="Sharmin S."/>
            <person name="Tokuhisa M."/>
            <person name="Kanao T."/>
            <person name="Kamimura K."/>
        </authorList>
    </citation>
    <scope>NUCLEOTIDE SEQUENCE [LARGE SCALE GENOMIC DNA]</scope>
    <source>
        <strain evidence="2 3">SH</strain>
    </source>
</reference>
<feature type="transmembrane region" description="Helical" evidence="1">
    <location>
        <begin position="181"/>
        <end position="202"/>
    </location>
</feature>
<keyword evidence="3" id="KW-1185">Reference proteome</keyword>
<gene>
    <name evidence="2" type="ORF">B1757_04155</name>
</gene>
<feature type="transmembrane region" description="Helical" evidence="1">
    <location>
        <begin position="20"/>
        <end position="38"/>
    </location>
</feature>
<proteinExistence type="predicted"/>
<feature type="transmembrane region" description="Helical" evidence="1">
    <location>
        <begin position="297"/>
        <end position="317"/>
    </location>
</feature>
<dbReference type="Proteomes" id="UP000234329">
    <property type="component" value="Unassembled WGS sequence"/>
</dbReference>
<keyword evidence="1" id="KW-0472">Membrane</keyword>
<feature type="transmembrane region" description="Helical" evidence="1">
    <location>
        <begin position="97"/>
        <end position="116"/>
    </location>
</feature>
<feature type="transmembrane region" description="Helical" evidence="1">
    <location>
        <begin position="149"/>
        <end position="169"/>
    </location>
</feature>
<accession>A0A2I1DNJ1</accession>
<protein>
    <recommendedName>
        <fullName evidence="4">Glucose-6-phosphate isomerase</fullName>
    </recommendedName>
</protein>
<comment type="caution">
    <text evidence="2">The sequence shown here is derived from an EMBL/GenBank/DDBJ whole genome shotgun (WGS) entry which is preliminary data.</text>
</comment>
<feature type="transmembrane region" description="Helical" evidence="1">
    <location>
        <begin position="263"/>
        <end position="290"/>
    </location>
</feature>
<evidence type="ECO:0000313" key="3">
    <source>
        <dbReference type="Proteomes" id="UP000234329"/>
    </source>
</evidence>
<name>A0A2I1DNJ1_9PROT</name>